<accession>A0ABV6IGQ3</accession>
<proteinExistence type="predicted"/>
<evidence type="ECO:0000256" key="1">
    <source>
        <dbReference type="SAM" id="MobiDB-lite"/>
    </source>
</evidence>
<dbReference type="InterPro" id="IPR052529">
    <property type="entry name" value="Bact_Transport_Assoc"/>
</dbReference>
<dbReference type="Pfam" id="PF04235">
    <property type="entry name" value="DUF418"/>
    <property type="match status" value="1"/>
</dbReference>
<keyword evidence="5" id="KW-1185">Reference proteome</keyword>
<feature type="transmembrane region" description="Helical" evidence="2">
    <location>
        <begin position="121"/>
        <end position="138"/>
    </location>
</feature>
<evidence type="ECO:0000256" key="2">
    <source>
        <dbReference type="SAM" id="Phobius"/>
    </source>
</evidence>
<reference evidence="4 5" key="1">
    <citation type="submission" date="2024-09" db="EMBL/GenBank/DDBJ databases">
        <authorList>
            <person name="Sun Q."/>
            <person name="Mori K."/>
        </authorList>
    </citation>
    <scope>NUCLEOTIDE SEQUENCE [LARGE SCALE GENOMIC DNA]</scope>
    <source>
        <strain evidence="4 5">CCM 8677</strain>
    </source>
</reference>
<feature type="transmembrane region" description="Helical" evidence="2">
    <location>
        <begin position="165"/>
        <end position="181"/>
    </location>
</feature>
<feature type="compositionally biased region" description="Basic and acidic residues" evidence="1">
    <location>
        <begin position="343"/>
        <end position="363"/>
    </location>
</feature>
<dbReference type="PANTHER" id="PTHR30590">
    <property type="entry name" value="INNER MEMBRANE PROTEIN"/>
    <property type="match status" value="1"/>
</dbReference>
<protein>
    <submittedName>
        <fullName evidence="4">DUF418 domain-containing protein</fullName>
    </submittedName>
</protein>
<keyword evidence="2" id="KW-0472">Membrane</keyword>
<dbReference type="EMBL" id="JBHLXJ010000015">
    <property type="protein sequence ID" value="MFC0351022.1"/>
    <property type="molecule type" value="Genomic_DNA"/>
</dbReference>
<comment type="caution">
    <text evidence="4">The sequence shown here is derived from an EMBL/GenBank/DDBJ whole genome shotgun (WGS) entry which is preliminary data.</text>
</comment>
<feature type="transmembrane region" description="Helical" evidence="2">
    <location>
        <begin position="244"/>
        <end position="266"/>
    </location>
</feature>
<feature type="transmembrane region" description="Helical" evidence="2">
    <location>
        <begin position="436"/>
        <end position="455"/>
    </location>
</feature>
<dbReference type="PANTHER" id="PTHR30590:SF2">
    <property type="entry name" value="INNER MEMBRANE PROTEIN"/>
    <property type="match status" value="1"/>
</dbReference>
<evidence type="ECO:0000313" key="4">
    <source>
        <dbReference type="EMBL" id="MFC0351022.1"/>
    </source>
</evidence>
<feature type="transmembrane region" description="Helical" evidence="2">
    <location>
        <begin position="395"/>
        <end position="416"/>
    </location>
</feature>
<feature type="transmembrane region" description="Helical" evidence="2">
    <location>
        <begin position="40"/>
        <end position="58"/>
    </location>
</feature>
<feature type="transmembrane region" description="Helical" evidence="2">
    <location>
        <begin position="510"/>
        <end position="529"/>
    </location>
</feature>
<feature type="transmembrane region" description="Helical" evidence="2">
    <location>
        <begin position="475"/>
        <end position="498"/>
    </location>
</feature>
<sequence length="584" mass="64349">MQNDEIHVSSENHLVPAASLAVPTVLAPVTEKERIAVLDVIRGFALIGIFLMNIEFFNRAVGELGEGMPAGLTGLNWLASYVIAYFVAGKFWTIFSLLFGMGFALMLTRTETKGQNFLQPYLRRLFALAIFGLLHHILIWPGDILFSYAIAAAGLLLILFGKLRWIFLAALLLVLCAMIPLLNQVGAIAMALTLLAGIAFLLRTETTVKFFGKNLPITAVVLCIMGGITLLLSLGGFLIPTMKILRGAIFSAGFFFLLAFILARSFQPKEDRPWKIGSLLYCTLFISMIIGGAFEYWGGKEISTAVNKAKPKSEHVVAASATSATGDSSQAASASIPLASSETAKRKAETAEQKKKELEREKKKEADNKLEVEILTKGTYLQAMQFRAKEFAENWANVTIFSVLINCMFLIGFWFVRSGIMDNTQAHLPLFRKLALFGLPVGISLGIAGSLITTAPVKGLENDPFTLATGLLYLGNLPACLGYVSVLVLMFNSAGVLAKVKVLAPYGRMALTNYLSQSIICSAVFYSYGLGYYGMQRAHQVVFVLIVVILQLMFSHWWLSKFRYGPMEWLWRAVTYWKLPAFKV</sequence>
<evidence type="ECO:0000313" key="5">
    <source>
        <dbReference type="Proteomes" id="UP001589844"/>
    </source>
</evidence>
<organism evidence="4 5">
    <name type="scientific">Undibacterium danionis</name>
    <dbReference type="NCBI Taxonomy" id="1812100"/>
    <lineage>
        <taxon>Bacteria</taxon>
        <taxon>Pseudomonadati</taxon>
        <taxon>Pseudomonadota</taxon>
        <taxon>Betaproteobacteria</taxon>
        <taxon>Burkholderiales</taxon>
        <taxon>Oxalobacteraceae</taxon>
        <taxon>Undibacterium</taxon>
    </lineage>
</organism>
<keyword evidence="2" id="KW-0812">Transmembrane</keyword>
<dbReference type="RefSeq" id="WP_390213577.1">
    <property type="nucleotide sequence ID" value="NZ_JBHLXJ010000015.1"/>
</dbReference>
<feature type="region of interest" description="Disordered" evidence="1">
    <location>
        <begin position="328"/>
        <end position="363"/>
    </location>
</feature>
<dbReference type="InterPro" id="IPR007349">
    <property type="entry name" value="DUF418"/>
</dbReference>
<feature type="transmembrane region" description="Helical" evidence="2">
    <location>
        <begin position="78"/>
        <end position="100"/>
    </location>
</feature>
<feature type="transmembrane region" description="Helical" evidence="2">
    <location>
        <begin position="541"/>
        <end position="559"/>
    </location>
</feature>
<feature type="transmembrane region" description="Helical" evidence="2">
    <location>
        <begin position="215"/>
        <end position="238"/>
    </location>
</feature>
<feature type="transmembrane region" description="Helical" evidence="2">
    <location>
        <begin position="278"/>
        <end position="297"/>
    </location>
</feature>
<feature type="domain" description="DUF418" evidence="3">
    <location>
        <begin position="416"/>
        <end position="578"/>
    </location>
</feature>
<keyword evidence="2" id="KW-1133">Transmembrane helix</keyword>
<dbReference type="Proteomes" id="UP001589844">
    <property type="component" value="Unassembled WGS sequence"/>
</dbReference>
<feature type="transmembrane region" description="Helical" evidence="2">
    <location>
        <begin position="144"/>
        <end position="160"/>
    </location>
</feature>
<evidence type="ECO:0000259" key="3">
    <source>
        <dbReference type="Pfam" id="PF04235"/>
    </source>
</evidence>
<gene>
    <name evidence="4" type="ORF">ACFFJH_14485</name>
</gene>
<name>A0ABV6IGQ3_9BURK</name>